<dbReference type="Gene3D" id="2.70.98.60">
    <property type="entry name" value="alpha-galactosidase from lactobacil brevis"/>
    <property type="match status" value="1"/>
</dbReference>
<dbReference type="PROSITE" id="PS00512">
    <property type="entry name" value="ALPHA_GALACTOSIDASE"/>
    <property type="match status" value="1"/>
</dbReference>
<dbReference type="CDD" id="cd14791">
    <property type="entry name" value="GH36"/>
    <property type="match status" value="1"/>
</dbReference>
<evidence type="ECO:0000256" key="1">
    <source>
        <dbReference type="ARBA" id="ARBA00001255"/>
    </source>
</evidence>
<name>A0A239TGW8_9FIRM</name>
<dbReference type="InterPro" id="IPR000111">
    <property type="entry name" value="Glyco_hydro_27/36_CS"/>
</dbReference>
<evidence type="ECO:0000256" key="6">
    <source>
        <dbReference type="PIRSR" id="PIRSR005536-1"/>
    </source>
</evidence>
<dbReference type="Gene3D" id="3.20.20.70">
    <property type="entry name" value="Aldolase class I"/>
    <property type="match status" value="1"/>
</dbReference>
<dbReference type="FunFam" id="3.20.20.70:FF:000118">
    <property type="entry name" value="Alpha-galactosidase"/>
    <property type="match status" value="1"/>
</dbReference>
<keyword evidence="11" id="KW-1185">Reference proteome</keyword>
<dbReference type="InterPro" id="IPR002252">
    <property type="entry name" value="Glyco_hydro_36"/>
</dbReference>
<feature type="active site" description="Nucleophile" evidence="6">
    <location>
        <position position="477"/>
    </location>
</feature>
<dbReference type="eggNOG" id="COG3345">
    <property type="taxonomic scope" value="Bacteria"/>
</dbReference>
<dbReference type="PIRSF" id="PIRSF005536">
    <property type="entry name" value="Agal"/>
    <property type="match status" value="1"/>
</dbReference>
<dbReference type="InterPro" id="IPR013785">
    <property type="entry name" value="Aldolase_TIM"/>
</dbReference>
<dbReference type="EC" id="3.2.1.22" evidence="2 5"/>
<evidence type="ECO:0000256" key="3">
    <source>
        <dbReference type="ARBA" id="ARBA00022801"/>
    </source>
</evidence>
<dbReference type="Pfam" id="PF02065">
    <property type="entry name" value="Melibiase"/>
    <property type="match status" value="1"/>
</dbReference>
<feature type="domain" description="Glycosyl hydrolase family 36 N-terminal" evidence="9">
    <location>
        <begin position="28"/>
        <end position="284"/>
    </location>
</feature>
<gene>
    <name evidence="10" type="primary">rafA_2</name>
    <name evidence="10" type="ORF">SAMEA4364220_00643</name>
</gene>
<dbReference type="RefSeq" id="WP_027889684.1">
    <property type="nucleotide sequence ID" value="NZ_CALXYH010000008.1"/>
</dbReference>
<dbReference type="GO" id="GO:0016052">
    <property type="term" value="P:carbohydrate catabolic process"/>
    <property type="evidence" value="ECO:0007669"/>
    <property type="project" value="InterPro"/>
</dbReference>
<reference evidence="10 11" key="1">
    <citation type="submission" date="2017-06" db="EMBL/GenBank/DDBJ databases">
        <authorList>
            <consortium name="Pathogen Informatics"/>
        </authorList>
    </citation>
    <scope>NUCLEOTIDE SEQUENCE [LARGE SCALE GENOMIC DNA]</scope>
    <source>
        <strain evidence="10 11">NCTC10570</strain>
    </source>
</reference>
<dbReference type="SUPFAM" id="SSF51445">
    <property type="entry name" value="(Trans)glycosidases"/>
    <property type="match status" value="1"/>
</dbReference>
<dbReference type="OrthoDB" id="9758822at2"/>
<evidence type="ECO:0000259" key="9">
    <source>
        <dbReference type="Pfam" id="PF16875"/>
    </source>
</evidence>
<feature type="active site" description="Proton donor" evidence="6">
    <location>
        <position position="547"/>
    </location>
</feature>
<dbReference type="GeneID" id="78506671"/>
<evidence type="ECO:0000256" key="7">
    <source>
        <dbReference type="PIRSR" id="PIRSR005536-2"/>
    </source>
</evidence>
<proteinExistence type="inferred from homology"/>
<feature type="binding site" evidence="7">
    <location>
        <position position="547"/>
    </location>
    <ligand>
        <name>substrate</name>
    </ligand>
</feature>
<dbReference type="AlphaFoldDB" id="A0A239TGW8"/>
<evidence type="ECO:0000259" key="8">
    <source>
        <dbReference type="Pfam" id="PF16874"/>
    </source>
</evidence>
<dbReference type="Pfam" id="PF16875">
    <property type="entry name" value="Glyco_hydro_36N"/>
    <property type="match status" value="1"/>
</dbReference>
<dbReference type="InterPro" id="IPR017853">
    <property type="entry name" value="GH"/>
</dbReference>
<dbReference type="PANTHER" id="PTHR43053">
    <property type="entry name" value="GLYCOSIDASE FAMILY 31"/>
    <property type="match status" value="1"/>
</dbReference>
<feature type="binding site" evidence="7">
    <location>
        <begin position="365"/>
        <end position="366"/>
    </location>
    <ligand>
        <name>substrate</name>
    </ligand>
</feature>
<dbReference type="InterPro" id="IPR038417">
    <property type="entry name" value="Alpga-gal_N_sf"/>
</dbReference>
<dbReference type="InterPro" id="IPR013780">
    <property type="entry name" value="Glyco_hydro_b"/>
</dbReference>
<dbReference type="Gene3D" id="2.60.40.1180">
    <property type="entry name" value="Golgi alpha-mannosidase II"/>
    <property type="match status" value="1"/>
</dbReference>
<comment type="similarity">
    <text evidence="5">Belongs to the glycosyl hydrolase.</text>
</comment>
<dbReference type="GO" id="GO:0004557">
    <property type="term" value="F:alpha-galactosidase activity"/>
    <property type="evidence" value="ECO:0007669"/>
    <property type="project" value="UniProtKB-UniRule"/>
</dbReference>
<feature type="domain" description="Glycosyl hydrolase family 36 C-terminal" evidence="8">
    <location>
        <begin position="648"/>
        <end position="747"/>
    </location>
</feature>
<feature type="binding site" evidence="7">
    <location>
        <begin position="475"/>
        <end position="479"/>
    </location>
    <ligand>
        <name>substrate</name>
    </ligand>
</feature>
<dbReference type="InterPro" id="IPR031705">
    <property type="entry name" value="Glyco_hydro_36_C"/>
</dbReference>
<feature type="binding site" evidence="7">
    <location>
        <position position="525"/>
    </location>
    <ligand>
        <name>substrate</name>
    </ligand>
</feature>
<evidence type="ECO:0000256" key="2">
    <source>
        <dbReference type="ARBA" id="ARBA00012755"/>
    </source>
</evidence>
<dbReference type="PRINTS" id="PR00743">
    <property type="entry name" value="GLHYDRLASE36"/>
</dbReference>
<keyword evidence="4 5" id="KW-0326">Glycosidase</keyword>
<evidence type="ECO:0000256" key="5">
    <source>
        <dbReference type="PIRNR" id="PIRNR005536"/>
    </source>
</evidence>
<dbReference type="PANTHER" id="PTHR43053:SF3">
    <property type="entry name" value="ALPHA-GALACTOSIDASE C-RELATED"/>
    <property type="match status" value="1"/>
</dbReference>
<dbReference type="EMBL" id="LT906446">
    <property type="protein sequence ID" value="SNU96772.1"/>
    <property type="molecule type" value="Genomic_DNA"/>
</dbReference>
<protein>
    <recommendedName>
        <fullName evidence="2 5">Alpha-galactosidase</fullName>
        <ecNumber evidence="2 5">3.2.1.22</ecNumber>
    </recommendedName>
</protein>
<comment type="catalytic activity">
    <reaction evidence="1 5">
        <text>Hydrolysis of terminal, non-reducing alpha-D-galactose residues in alpha-D-galactosides, including galactose oligosaccharides, galactomannans and galactolipids.</text>
        <dbReference type="EC" id="3.2.1.22"/>
    </reaction>
</comment>
<accession>A0A239TGW8</accession>
<keyword evidence="3 5" id="KW-0378">Hydrolase</keyword>
<evidence type="ECO:0000313" key="11">
    <source>
        <dbReference type="Proteomes" id="UP000215383"/>
    </source>
</evidence>
<dbReference type="InterPro" id="IPR050985">
    <property type="entry name" value="Alpha-glycosidase_related"/>
</dbReference>
<dbReference type="Proteomes" id="UP000215383">
    <property type="component" value="Chromosome 1"/>
</dbReference>
<feature type="binding site" evidence="7">
    <location>
        <position position="198"/>
    </location>
    <ligand>
        <name>substrate</name>
    </ligand>
</feature>
<evidence type="ECO:0000313" key="10">
    <source>
        <dbReference type="EMBL" id="SNU96772.1"/>
    </source>
</evidence>
<sequence length="751" mass="84960">MILFNEQAKTFHLKTAKTSYVMKVLDSGHLIHVYWGKSLHTNNLDYAVRRRDFFSFVANTDNIQEFHLEALAQEYPGYGSTDLRSPAIELVYGDGTSATDFRYLSHKITAGKPKLEGLPATYVESEDEAQTLEITLLDKVKNVEVVLSYSVFDKFDAIARSVKVVNKSDDTVKIQRVLSANVDFKDGNFEMIQLSGSWARERHIIRTPLRSGGQCVESRRGASSHAQNPFMALVRPETTENTGDAYAVSLIYSGNFLANTEVDMYNNSRLQIGINPFDFTWQLKAGESFQAPEAVLVYSGEGLTGMSHIYQNFYGKRLMRGYWRDKVRPVLINNWEATYFDFDEVKIKAIAKQASEFGIELFVLDDGWFGERNNDDRSLGDWVVNENKIHGGLKKLVDEVNAMGLKFGLWFEPEMVCPISKLYEAHPDWCLHIEGRTRSTARRQLILDLSRKEVCDYVIESVSSVLSSANIEYVKWDMNRNMTEIGSATLPPENQREVAHRYMLGLYRIMDEITSRFPKILFESCSGGGGRFDPGILYYMPQTWTSDDTDAMERLAIQYGTSMVYPSVSMGCHVSAVPNHQVHRITPFATRGICAMSGNFGYELDLTKLTEIEKMQAKSQVAFYKEVRELIQFGDFYRLQSPFGSNTCAWSFVAKDKSEAIVSFFRKMAEPNCAFATVYATGLDADAKYKDMRTGEVYGGDELMQVGINVPYAITSAPKATDDAKDMYAGMITDAIQGDYGAFIWHFKKVD</sequence>
<feature type="binding site" evidence="7">
    <location>
        <position position="442"/>
    </location>
    <ligand>
        <name>substrate</name>
    </ligand>
</feature>
<dbReference type="InterPro" id="IPR031704">
    <property type="entry name" value="Glyco_hydro_36_N"/>
</dbReference>
<evidence type="ECO:0000256" key="4">
    <source>
        <dbReference type="ARBA" id="ARBA00023295"/>
    </source>
</evidence>
<organism evidence="10 11">
    <name type="scientific">Megamonas hypermegale</name>
    <dbReference type="NCBI Taxonomy" id="158847"/>
    <lineage>
        <taxon>Bacteria</taxon>
        <taxon>Bacillati</taxon>
        <taxon>Bacillota</taxon>
        <taxon>Negativicutes</taxon>
        <taxon>Selenomonadales</taxon>
        <taxon>Selenomonadaceae</taxon>
        <taxon>Megamonas</taxon>
    </lineage>
</organism>
<dbReference type="Pfam" id="PF16874">
    <property type="entry name" value="Glyco_hydro_36C"/>
    <property type="match status" value="1"/>
</dbReference>